<comment type="caution">
    <text evidence="1">The sequence shown here is derived from an EMBL/GenBank/DDBJ whole genome shotgun (WGS) entry which is preliminary data.</text>
</comment>
<dbReference type="EMBL" id="LAZR01023170">
    <property type="protein sequence ID" value="KKL79445.1"/>
    <property type="molecule type" value="Genomic_DNA"/>
</dbReference>
<organism evidence="1">
    <name type="scientific">marine sediment metagenome</name>
    <dbReference type="NCBI Taxonomy" id="412755"/>
    <lineage>
        <taxon>unclassified sequences</taxon>
        <taxon>metagenomes</taxon>
        <taxon>ecological metagenomes</taxon>
    </lineage>
</organism>
<sequence length="125" mass="13567">PISPDGRFALFTQMKTAGVDSAFRRFDIALNQFGRGAARGAGAVFCAEGQAEIAALTACQQTECQYAYTQARCAAFISAQRLIVPAHAFDVLACCRRAPRPMSRENVAPLDRHALRPFERGFGAQ</sequence>
<accession>A0A0F9HCM9</accession>
<protein>
    <submittedName>
        <fullName evidence="1">Uncharacterized protein</fullName>
    </submittedName>
</protein>
<proteinExistence type="predicted"/>
<reference evidence="1" key="1">
    <citation type="journal article" date="2015" name="Nature">
        <title>Complex archaea that bridge the gap between prokaryotes and eukaryotes.</title>
        <authorList>
            <person name="Spang A."/>
            <person name="Saw J.H."/>
            <person name="Jorgensen S.L."/>
            <person name="Zaremba-Niedzwiedzka K."/>
            <person name="Martijn J."/>
            <person name="Lind A.E."/>
            <person name="van Eijk R."/>
            <person name="Schleper C."/>
            <person name="Guy L."/>
            <person name="Ettema T.J."/>
        </authorList>
    </citation>
    <scope>NUCLEOTIDE SEQUENCE</scope>
</reference>
<feature type="non-terminal residue" evidence="1">
    <location>
        <position position="1"/>
    </location>
</feature>
<evidence type="ECO:0000313" key="1">
    <source>
        <dbReference type="EMBL" id="KKL79445.1"/>
    </source>
</evidence>
<dbReference type="AlphaFoldDB" id="A0A0F9HCM9"/>
<gene>
    <name evidence="1" type="ORF">LCGC14_2014760</name>
</gene>
<name>A0A0F9HCM9_9ZZZZ</name>